<dbReference type="EMBL" id="JAQOUE010000001">
    <property type="protein sequence ID" value="MDT7043017.1"/>
    <property type="molecule type" value="Genomic_DNA"/>
</dbReference>
<protein>
    <submittedName>
        <fullName evidence="1">Uncharacterized protein</fullName>
    </submittedName>
</protein>
<reference evidence="1 2" key="1">
    <citation type="journal article" date="2023" name="ISME J.">
        <title>Cultivation and genomic characterization of novel and ubiquitous marine nitrite-oxidizing bacteria from the Nitrospirales.</title>
        <authorList>
            <person name="Mueller A.J."/>
            <person name="Daebeler A."/>
            <person name="Herbold C.W."/>
            <person name="Kirkegaard R.H."/>
            <person name="Daims H."/>
        </authorList>
    </citation>
    <scope>NUCLEOTIDE SEQUENCE [LARGE SCALE GENOMIC DNA]</scope>
    <source>
        <strain evidence="1 2">EB</strain>
    </source>
</reference>
<accession>A0ABU3K9C9</accession>
<evidence type="ECO:0000313" key="1">
    <source>
        <dbReference type="EMBL" id="MDT7043017.1"/>
    </source>
</evidence>
<name>A0ABU3K9C9_9BACT</name>
<dbReference type="Proteomes" id="UP001250932">
    <property type="component" value="Unassembled WGS sequence"/>
</dbReference>
<sequence>MDTIEDYLSKTESATIKLFEGIQSYINILKDAHSPAFAFYESEEEKIQKEYREWEKLNRGKIENAIAAQEKFVDESFALATLCGTVLQLAAMGIQKYSKNTDIIPEFKGIIKPGTKPVKFCVGRSERDLPIGLIIYAGRNQYNHLDGRNLNPINTAIFKKLSQIESFNNKGTFYTDQAFDLKNELIVNYSDNITALLGWRAYDSYLADMRSMLG</sequence>
<comment type="caution">
    <text evidence="1">The sequence shown here is derived from an EMBL/GenBank/DDBJ whole genome shotgun (WGS) entry which is preliminary data.</text>
</comment>
<keyword evidence="2" id="KW-1185">Reference proteome</keyword>
<gene>
    <name evidence="1" type="ORF">PPG34_11685</name>
</gene>
<dbReference type="RefSeq" id="WP_313833494.1">
    <property type="nucleotide sequence ID" value="NZ_JAQOUE010000001.1"/>
</dbReference>
<organism evidence="1 2">
    <name type="scientific">Candidatus Nitronereus thalassa</name>
    <dbReference type="NCBI Taxonomy" id="3020898"/>
    <lineage>
        <taxon>Bacteria</taxon>
        <taxon>Pseudomonadati</taxon>
        <taxon>Nitrospirota</taxon>
        <taxon>Nitrospiria</taxon>
        <taxon>Nitrospirales</taxon>
        <taxon>Nitrospiraceae</taxon>
        <taxon>Candidatus Nitronereus</taxon>
    </lineage>
</organism>
<proteinExistence type="predicted"/>
<evidence type="ECO:0000313" key="2">
    <source>
        <dbReference type="Proteomes" id="UP001250932"/>
    </source>
</evidence>